<dbReference type="AlphaFoldDB" id="A0A3M6UEU4"/>
<protein>
    <submittedName>
        <fullName evidence="1">Uncharacterized protein</fullName>
    </submittedName>
</protein>
<name>A0A3M6UEU4_POCDA</name>
<accession>A0A3M6UEU4</accession>
<evidence type="ECO:0000313" key="1">
    <source>
        <dbReference type="EMBL" id="RMX52200.1"/>
    </source>
</evidence>
<comment type="caution">
    <text evidence="1">The sequence shown here is derived from an EMBL/GenBank/DDBJ whole genome shotgun (WGS) entry which is preliminary data.</text>
</comment>
<evidence type="ECO:0000313" key="2">
    <source>
        <dbReference type="Proteomes" id="UP000275408"/>
    </source>
</evidence>
<keyword evidence="2" id="KW-1185">Reference proteome</keyword>
<dbReference type="EMBL" id="RCHS01001678">
    <property type="protein sequence ID" value="RMX52200.1"/>
    <property type="molecule type" value="Genomic_DNA"/>
</dbReference>
<proteinExistence type="predicted"/>
<gene>
    <name evidence="1" type="ORF">pdam_00024093</name>
</gene>
<reference evidence="1 2" key="1">
    <citation type="journal article" date="2018" name="Sci. Rep.">
        <title>Comparative analysis of the Pocillopora damicornis genome highlights role of immune system in coral evolution.</title>
        <authorList>
            <person name="Cunning R."/>
            <person name="Bay R.A."/>
            <person name="Gillette P."/>
            <person name="Baker A.C."/>
            <person name="Traylor-Knowles N."/>
        </authorList>
    </citation>
    <scope>NUCLEOTIDE SEQUENCE [LARGE SCALE GENOMIC DNA]</scope>
    <source>
        <strain evidence="1">RSMAS</strain>
        <tissue evidence="1">Whole animal</tissue>
    </source>
</reference>
<sequence>MDTQDMNTFVISDNLNDAKKAILQTLEVDENSNNSIESATREQSNSDLRKNECKYRFTALRFQLVKKGKETITSFLLSSLTQSHSLPDMLSMD</sequence>
<dbReference type="Proteomes" id="UP000275408">
    <property type="component" value="Unassembled WGS sequence"/>
</dbReference>
<organism evidence="1 2">
    <name type="scientific">Pocillopora damicornis</name>
    <name type="common">Cauliflower coral</name>
    <name type="synonym">Millepora damicornis</name>
    <dbReference type="NCBI Taxonomy" id="46731"/>
    <lineage>
        <taxon>Eukaryota</taxon>
        <taxon>Metazoa</taxon>
        <taxon>Cnidaria</taxon>
        <taxon>Anthozoa</taxon>
        <taxon>Hexacorallia</taxon>
        <taxon>Scleractinia</taxon>
        <taxon>Astrocoeniina</taxon>
        <taxon>Pocilloporidae</taxon>
        <taxon>Pocillopora</taxon>
    </lineage>
</organism>